<dbReference type="GO" id="GO:0005737">
    <property type="term" value="C:cytoplasm"/>
    <property type="evidence" value="ECO:0007669"/>
    <property type="project" value="TreeGrafter"/>
</dbReference>
<name>A0A4R8A163_9ACTN</name>
<keyword evidence="2" id="KW-0413">Isomerase</keyword>
<protein>
    <submittedName>
        <fullName evidence="2">Trans-2,3-dihydro-3-hydroxyanthranilate isomerase</fullName>
    </submittedName>
</protein>
<dbReference type="RefSeq" id="WP_134119441.1">
    <property type="nucleotide sequence ID" value="NZ_SODF01000001.1"/>
</dbReference>
<organism evidence="2 3">
    <name type="scientific">Kribbella kalugense</name>
    <dbReference type="NCBI Taxonomy" id="2512221"/>
    <lineage>
        <taxon>Bacteria</taxon>
        <taxon>Bacillati</taxon>
        <taxon>Actinomycetota</taxon>
        <taxon>Actinomycetes</taxon>
        <taxon>Propionibacteriales</taxon>
        <taxon>Kribbellaceae</taxon>
        <taxon>Kribbella</taxon>
    </lineage>
</organism>
<evidence type="ECO:0000256" key="1">
    <source>
        <dbReference type="PIRSR" id="PIRSR016184-1"/>
    </source>
</evidence>
<evidence type="ECO:0000313" key="2">
    <source>
        <dbReference type="EMBL" id="TDW24247.1"/>
    </source>
</evidence>
<reference evidence="2 3" key="1">
    <citation type="submission" date="2019-03" db="EMBL/GenBank/DDBJ databases">
        <title>Genomic Encyclopedia of Type Strains, Phase III (KMG-III): the genomes of soil and plant-associated and newly described type strains.</title>
        <authorList>
            <person name="Whitman W."/>
        </authorList>
    </citation>
    <scope>NUCLEOTIDE SEQUENCE [LARGE SCALE GENOMIC DNA]</scope>
    <source>
        <strain evidence="2 3">VKM Ac-2570</strain>
    </source>
</reference>
<proteinExistence type="predicted"/>
<keyword evidence="3" id="KW-1185">Reference proteome</keyword>
<gene>
    <name evidence="2" type="ORF">EV650_3119</name>
</gene>
<comment type="caution">
    <text evidence="2">The sequence shown here is derived from an EMBL/GenBank/DDBJ whole genome shotgun (WGS) entry which is preliminary data.</text>
</comment>
<dbReference type="InterPro" id="IPR003719">
    <property type="entry name" value="Phenazine_PhzF-like"/>
</dbReference>
<accession>A0A4R8A163</accession>
<dbReference type="PANTHER" id="PTHR13774:SF32">
    <property type="entry name" value="ANTISENSE-ENHANCING SEQUENCE 1"/>
    <property type="match status" value="1"/>
</dbReference>
<evidence type="ECO:0000313" key="3">
    <source>
        <dbReference type="Proteomes" id="UP000295447"/>
    </source>
</evidence>
<dbReference type="EMBL" id="SODF01000001">
    <property type="protein sequence ID" value="TDW24247.1"/>
    <property type="molecule type" value="Genomic_DNA"/>
</dbReference>
<dbReference type="SUPFAM" id="SSF54506">
    <property type="entry name" value="Diaminopimelate epimerase-like"/>
    <property type="match status" value="1"/>
</dbReference>
<dbReference type="PANTHER" id="PTHR13774">
    <property type="entry name" value="PHENAZINE BIOSYNTHESIS PROTEIN"/>
    <property type="match status" value="1"/>
</dbReference>
<dbReference type="GO" id="GO:0016853">
    <property type="term" value="F:isomerase activity"/>
    <property type="evidence" value="ECO:0007669"/>
    <property type="project" value="UniProtKB-KW"/>
</dbReference>
<dbReference type="OrthoDB" id="9788221at2"/>
<dbReference type="PIRSF" id="PIRSF016184">
    <property type="entry name" value="PhzC_PhzF"/>
    <property type="match status" value="1"/>
</dbReference>
<dbReference type="NCBIfam" id="TIGR00654">
    <property type="entry name" value="PhzF_family"/>
    <property type="match status" value="1"/>
</dbReference>
<feature type="active site" evidence="1">
    <location>
        <position position="61"/>
    </location>
</feature>
<dbReference type="Pfam" id="PF02567">
    <property type="entry name" value="PhzC-PhzF"/>
    <property type="match status" value="1"/>
</dbReference>
<dbReference type="AlphaFoldDB" id="A0A4R8A163"/>
<dbReference type="Proteomes" id="UP000295447">
    <property type="component" value="Unassembled WGS sequence"/>
</dbReference>
<dbReference type="Gene3D" id="3.10.310.10">
    <property type="entry name" value="Diaminopimelate Epimerase, Chain A, domain 1"/>
    <property type="match status" value="2"/>
</dbReference>
<sequence length="290" mass="31192">MDDPIVRDFDWAEGVAVHRYLVSDVFSDVPLEGNQLAVFVDGRPFTSGEMQAVAREMNLSETVYVLPPEDGGTARIRIFTPRGELPFAGHPVLGTAFVLASASNLNSVELETGAGIINVALERQGTRITVCRMRHAIPQPEPYSAAGELLAAVGVPSSRLEIVSYRNGPCHVFVALENEDQVVALEPDMGHLKSLAVPVSCFAGSGRSWKTRMFYPAGGVYEDAATGSAAGPLADHLARNGEIEFGEQIEIRQGAEIARPSRIHVRALGDSVEIAGSAVIVGRGEYRLRR</sequence>